<organism evidence="3 4">
    <name type="scientific">Paramecium sonneborni</name>
    <dbReference type="NCBI Taxonomy" id="65129"/>
    <lineage>
        <taxon>Eukaryota</taxon>
        <taxon>Sar</taxon>
        <taxon>Alveolata</taxon>
        <taxon>Ciliophora</taxon>
        <taxon>Intramacronucleata</taxon>
        <taxon>Oligohymenophorea</taxon>
        <taxon>Peniculida</taxon>
        <taxon>Parameciidae</taxon>
        <taxon>Paramecium</taxon>
    </lineage>
</organism>
<keyword evidence="1" id="KW-0175">Coiled coil</keyword>
<dbReference type="AlphaFoldDB" id="A0A8S1RKE1"/>
<protein>
    <submittedName>
        <fullName evidence="3">Uncharacterized protein</fullName>
    </submittedName>
</protein>
<evidence type="ECO:0000256" key="1">
    <source>
        <dbReference type="SAM" id="Coils"/>
    </source>
</evidence>
<evidence type="ECO:0000256" key="2">
    <source>
        <dbReference type="SAM" id="MobiDB-lite"/>
    </source>
</evidence>
<comment type="caution">
    <text evidence="3">The sequence shown here is derived from an EMBL/GenBank/DDBJ whole genome shotgun (WGS) entry which is preliminary data.</text>
</comment>
<proteinExistence type="predicted"/>
<keyword evidence="4" id="KW-1185">Reference proteome</keyword>
<feature type="coiled-coil region" evidence="1">
    <location>
        <begin position="330"/>
        <end position="371"/>
    </location>
</feature>
<feature type="compositionally biased region" description="Polar residues" evidence="2">
    <location>
        <begin position="538"/>
        <end position="561"/>
    </location>
</feature>
<name>A0A8S1RKE1_9CILI</name>
<feature type="coiled-coil region" evidence="1">
    <location>
        <begin position="11"/>
        <end position="111"/>
    </location>
</feature>
<dbReference type="Proteomes" id="UP000692954">
    <property type="component" value="Unassembled WGS sequence"/>
</dbReference>
<sequence>MSQDQELLTKIKTLEENIQSRHRQIVQLTDQVEELQRAIQNNSEVVELNEKVRMLESQNVKLIEKNQNDVVEWRSKERDFNNQLQALQRKLGEVESELTETKELNKQLINKSSESSDQQSQLQQITSHYEHLLTERDLHIKQRDAKIAEQDLIIINLQKDLALISEREQASRIIQEQLNEQLKILEKRNIEYSSQNQKLDIMADQIKSLTLLKDQLQNENSTLQSQLQELTSNNSHYQVQLSELQNKTNREEKLIIELQNTLKDSQKEYKEEMTKIMTIIEKMKEKHSHEQEQYKLRMHERDDILKEAKKQFELTTKQFEKENTTLITQIQQASKQQADLLKKISDLEFKLRELESKLQESNRQYIKQLEHSKSLDIELKKTITNSQKLQEQIILKDEEMQKTKQFQLKLLQENQDLKLKLDNYAQINSKSKSNELQNLKNQLSEKDQELELLRQQQKSLATQLKTSQGYVTRFKTRVKQLEMDNTELLKSKNNLETLFQEILDQTKQKQNIKNLSALSNNPTKYQMNLLSQRKNYLQENTSTHSQENRSSSQKSNNTTPNKVAKSGDVSFKRPIQVSGHKKSTHSGSQENITIKEQNELNEIKELDESLQQQTKPQPQDHSQQEIKQVDNIEDTQKVIENKEPHEQQIVNEQDNNNNEEVEDFLDEQNDLE</sequence>
<feature type="region of interest" description="Disordered" evidence="2">
    <location>
        <begin position="606"/>
        <end position="626"/>
    </location>
</feature>
<feature type="compositionally biased region" description="Acidic residues" evidence="2">
    <location>
        <begin position="657"/>
        <end position="672"/>
    </location>
</feature>
<feature type="coiled-coil region" evidence="1">
    <location>
        <begin position="429"/>
        <end position="498"/>
    </location>
</feature>
<feature type="region of interest" description="Disordered" evidence="2">
    <location>
        <begin position="538"/>
        <end position="591"/>
    </location>
</feature>
<gene>
    <name evidence="3" type="ORF">PSON_ATCC_30995.1.T1810014</name>
</gene>
<feature type="compositionally biased region" description="Polar residues" evidence="2">
    <location>
        <begin position="609"/>
        <end position="621"/>
    </location>
</feature>
<feature type="region of interest" description="Disordered" evidence="2">
    <location>
        <begin position="641"/>
        <end position="672"/>
    </location>
</feature>
<evidence type="ECO:0000313" key="4">
    <source>
        <dbReference type="Proteomes" id="UP000692954"/>
    </source>
</evidence>
<dbReference type="OrthoDB" id="2441647at2759"/>
<feature type="compositionally biased region" description="Low complexity" evidence="2">
    <location>
        <begin position="647"/>
        <end position="656"/>
    </location>
</feature>
<dbReference type="EMBL" id="CAJJDN010000181">
    <property type="protein sequence ID" value="CAD8127887.1"/>
    <property type="molecule type" value="Genomic_DNA"/>
</dbReference>
<evidence type="ECO:0000313" key="3">
    <source>
        <dbReference type="EMBL" id="CAD8127887.1"/>
    </source>
</evidence>
<reference evidence="3" key="1">
    <citation type="submission" date="2021-01" db="EMBL/GenBank/DDBJ databases">
        <authorList>
            <consortium name="Genoscope - CEA"/>
            <person name="William W."/>
        </authorList>
    </citation>
    <scope>NUCLEOTIDE SEQUENCE</scope>
</reference>
<accession>A0A8S1RKE1</accession>
<feature type="coiled-coil region" evidence="1">
    <location>
        <begin position="175"/>
        <end position="286"/>
    </location>
</feature>